<protein>
    <submittedName>
        <fullName evidence="1">Uncharacterized protein</fullName>
    </submittedName>
</protein>
<dbReference type="Proteomes" id="UP001230654">
    <property type="component" value="Unassembled WGS sequence"/>
</dbReference>
<name>A0ABU0NG75_STRRH</name>
<gene>
    <name evidence="1" type="ORF">QF030_000283</name>
</gene>
<organism evidence="1 2">
    <name type="scientific">Streptomyces rishiriensis</name>
    <dbReference type="NCBI Taxonomy" id="68264"/>
    <lineage>
        <taxon>Bacteria</taxon>
        <taxon>Bacillati</taxon>
        <taxon>Actinomycetota</taxon>
        <taxon>Actinomycetes</taxon>
        <taxon>Kitasatosporales</taxon>
        <taxon>Streptomycetaceae</taxon>
        <taxon>Streptomyces</taxon>
    </lineage>
</organism>
<keyword evidence="2" id="KW-1185">Reference proteome</keyword>
<dbReference type="EMBL" id="JAUSWV010000001">
    <property type="protein sequence ID" value="MDQ0578105.1"/>
    <property type="molecule type" value="Genomic_DNA"/>
</dbReference>
<comment type="caution">
    <text evidence="1">The sequence shown here is derived from an EMBL/GenBank/DDBJ whole genome shotgun (WGS) entry which is preliminary data.</text>
</comment>
<accession>A0ABU0NG75</accession>
<dbReference type="RefSeq" id="WP_307160777.1">
    <property type="nucleotide sequence ID" value="NZ_JAUSWV010000001.1"/>
</dbReference>
<proteinExistence type="predicted"/>
<evidence type="ECO:0000313" key="1">
    <source>
        <dbReference type="EMBL" id="MDQ0578105.1"/>
    </source>
</evidence>
<sequence>MDVSDDDQKIDPEWVEVGNNVCGVLRGCRDASAVAQHFVRTGWSSRSSSWHSYEVETSWCQLEVEPIEGPDILLNGVVDPQHFDELGGVLHRLGLSYSLELYQGDDTLVREMHV</sequence>
<reference evidence="1 2" key="1">
    <citation type="submission" date="2023-07" db="EMBL/GenBank/DDBJ databases">
        <title>Comparative genomics of wheat-associated soil bacteria to identify genetic determinants of phenazine resistance.</title>
        <authorList>
            <person name="Mouncey N."/>
        </authorList>
    </citation>
    <scope>NUCLEOTIDE SEQUENCE [LARGE SCALE GENOMIC DNA]</scope>
    <source>
        <strain evidence="1 2">B2I6</strain>
    </source>
</reference>
<evidence type="ECO:0000313" key="2">
    <source>
        <dbReference type="Proteomes" id="UP001230654"/>
    </source>
</evidence>